<dbReference type="GO" id="GO:0006310">
    <property type="term" value="P:DNA recombination"/>
    <property type="evidence" value="ECO:0007669"/>
    <property type="project" value="UniProtKB-KW"/>
</dbReference>
<evidence type="ECO:0000313" key="5">
    <source>
        <dbReference type="Proteomes" id="UP000095347"/>
    </source>
</evidence>
<dbReference type="OrthoDB" id="67979at2"/>
<keyword evidence="5" id="KW-1185">Reference proteome</keyword>
<evidence type="ECO:0000256" key="1">
    <source>
        <dbReference type="ARBA" id="ARBA00022908"/>
    </source>
</evidence>
<keyword evidence="1" id="KW-0229">DNA integration</keyword>
<gene>
    <name evidence="4" type="ORF">BEN30_11335</name>
</gene>
<dbReference type="PANTHER" id="PTHR30349">
    <property type="entry name" value="PHAGE INTEGRASE-RELATED"/>
    <property type="match status" value="1"/>
</dbReference>
<dbReference type="InterPro" id="IPR002104">
    <property type="entry name" value="Integrase_catalytic"/>
</dbReference>
<dbReference type="InterPro" id="IPR050090">
    <property type="entry name" value="Tyrosine_recombinase_XerCD"/>
</dbReference>
<organism evidence="4 5">
    <name type="scientific">Magnetovibrio blakemorei</name>
    <dbReference type="NCBI Taxonomy" id="28181"/>
    <lineage>
        <taxon>Bacteria</taxon>
        <taxon>Pseudomonadati</taxon>
        <taxon>Pseudomonadota</taxon>
        <taxon>Alphaproteobacteria</taxon>
        <taxon>Rhodospirillales</taxon>
        <taxon>Magnetovibrionaceae</taxon>
        <taxon>Magnetovibrio</taxon>
    </lineage>
</organism>
<sequence>MSQAAVLKETELKRVLAVVTQHGTLASRNRLAVLLSHWAGMRAGEIAAIKIMDVVNDDGAVRDRIHLSVEQTKGKRGRTVFLNTKLQREIAKYLEWRKWTDERKPLILSSKGGHFTPTSMVNLFKRIYVQAGLPDARSHSGRRSYLTTLANKGVSVFVLQQLAGHRSIQTTQRYVTVNEDMMVKAAELA</sequence>
<protein>
    <submittedName>
        <fullName evidence="4">Integrase</fullName>
    </submittedName>
</protein>
<dbReference type="InterPro" id="IPR011010">
    <property type="entry name" value="DNA_brk_join_enz"/>
</dbReference>
<evidence type="ECO:0000313" key="4">
    <source>
        <dbReference type="EMBL" id="OEJ66816.1"/>
    </source>
</evidence>
<evidence type="ECO:0000256" key="2">
    <source>
        <dbReference type="ARBA" id="ARBA00023172"/>
    </source>
</evidence>
<keyword evidence="2" id="KW-0233">DNA recombination</keyword>
<dbReference type="Gene3D" id="1.10.443.10">
    <property type="entry name" value="Intergrase catalytic core"/>
    <property type="match status" value="1"/>
</dbReference>
<dbReference type="PROSITE" id="PS51898">
    <property type="entry name" value="TYR_RECOMBINASE"/>
    <property type="match status" value="1"/>
</dbReference>
<proteinExistence type="predicted"/>
<dbReference type="Pfam" id="PF00589">
    <property type="entry name" value="Phage_integrase"/>
    <property type="match status" value="1"/>
</dbReference>
<accession>A0A1E5Q6Z0</accession>
<dbReference type="CDD" id="cd00397">
    <property type="entry name" value="DNA_BRE_C"/>
    <property type="match status" value="1"/>
</dbReference>
<comment type="caution">
    <text evidence="4">The sequence shown here is derived from an EMBL/GenBank/DDBJ whole genome shotgun (WGS) entry which is preliminary data.</text>
</comment>
<dbReference type="Proteomes" id="UP000095347">
    <property type="component" value="Unassembled WGS sequence"/>
</dbReference>
<dbReference type="PANTHER" id="PTHR30349:SF64">
    <property type="entry name" value="PROPHAGE INTEGRASE INTD-RELATED"/>
    <property type="match status" value="1"/>
</dbReference>
<dbReference type="RefSeq" id="WP_069958191.1">
    <property type="nucleotide sequence ID" value="NZ_MCGG01000028.1"/>
</dbReference>
<dbReference type="EMBL" id="MCGG01000028">
    <property type="protein sequence ID" value="OEJ66816.1"/>
    <property type="molecule type" value="Genomic_DNA"/>
</dbReference>
<dbReference type="GO" id="GO:0003677">
    <property type="term" value="F:DNA binding"/>
    <property type="evidence" value="ECO:0007669"/>
    <property type="project" value="InterPro"/>
</dbReference>
<feature type="domain" description="Tyr recombinase" evidence="3">
    <location>
        <begin position="2"/>
        <end position="187"/>
    </location>
</feature>
<reference evidence="5" key="1">
    <citation type="submission" date="2016-07" db="EMBL/GenBank/DDBJ databases">
        <authorList>
            <person name="Florea S."/>
            <person name="Webb J.S."/>
            <person name="Jaromczyk J."/>
            <person name="Schardl C.L."/>
        </authorList>
    </citation>
    <scope>NUCLEOTIDE SEQUENCE [LARGE SCALE GENOMIC DNA]</scope>
    <source>
        <strain evidence="5">MV-1</strain>
    </source>
</reference>
<dbReference type="AlphaFoldDB" id="A0A1E5Q6Z0"/>
<name>A0A1E5Q6Z0_9PROT</name>
<dbReference type="STRING" id="28181.BEN30_11335"/>
<evidence type="ECO:0000259" key="3">
    <source>
        <dbReference type="PROSITE" id="PS51898"/>
    </source>
</evidence>
<dbReference type="SUPFAM" id="SSF56349">
    <property type="entry name" value="DNA breaking-rejoining enzymes"/>
    <property type="match status" value="1"/>
</dbReference>
<dbReference type="GO" id="GO:0015074">
    <property type="term" value="P:DNA integration"/>
    <property type="evidence" value="ECO:0007669"/>
    <property type="project" value="UniProtKB-KW"/>
</dbReference>
<dbReference type="InterPro" id="IPR013762">
    <property type="entry name" value="Integrase-like_cat_sf"/>
</dbReference>